<evidence type="ECO:0000313" key="2">
    <source>
        <dbReference type="Proteomes" id="UP000604341"/>
    </source>
</evidence>
<name>A0ABQ2FM99_9DEIO</name>
<dbReference type="InterPro" id="IPR047722">
    <property type="entry name" value="STM4015-like"/>
</dbReference>
<dbReference type="SUPFAM" id="SSF52047">
    <property type="entry name" value="RNI-like"/>
    <property type="match status" value="1"/>
</dbReference>
<dbReference type="Proteomes" id="UP000604341">
    <property type="component" value="Unassembled WGS sequence"/>
</dbReference>
<dbReference type="InterPro" id="IPR032675">
    <property type="entry name" value="LRR_dom_sf"/>
</dbReference>
<protein>
    <submittedName>
        <fullName evidence="1">WGR domain-containing protein</fullName>
    </submittedName>
</protein>
<reference evidence="2" key="1">
    <citation type="journal article" date="2019" name="Int. J. Syst. Evol. Microbiol.">
        <title>The Global Catalogue of Microorganisms (GCM) 10K type strain sequencing project: providing services to taxonomists for standard genome sequencing and annotation.</title>
        <authorList>
            <consortium name="The Broad Institute Genomics Platform"/>
            <consortium name="The Broad Institute Genome Sequencing Center for Infectious Disease"/>
            <person name="Wu L."/>
            <person name="Ma J."/>
        </authorList>
    </citation>
    <scope>NUCLEOTIDE SEQUENCE [LARGE SCALE GENOMIC DNA]</scope>
    <source>
        <strain evidence="2">JCM 19173</strain>
    </source>
</reference>
<comment type="caution">
    <text evidence="1">The sequence shown here is derived from an EMBL/GenBank/DDBJ whole genome shotgun (WGS) entry which is preliminary data.</text>
</comment>
<proteinExistence type="predicted"/>
<dbReference type="RefSeq" id="WP_189069066.1">
    <property type="nucleotide sequence ID" value="NZ_BMPE01000005.1"/>
</dbReference>
<keyword evidence="2" id="KW-1185">Reference proteome</keyword>
<sequence>MTIGAHLTQFGGFQVQQWNPGDPLGDPATTIHRVSVEWDDQESWVERFRAFLNVPGVAATPGFVVGWWSTDDSMESNAAVVEALAAAHAQLPNLRVLFIGDVTYEESEISWITQSDLSPLLGAYPHLTHLGVRGGNELSLGRLHLPQLRELVIQAGGLSAEVVRQVMTAHLPALEHLELYLGTDEYGATSSVDDLTPLLDGTLFPRLRYLGLKNSDDQDQIAQVLAGAPVTGLIEELDVSLGVLTDEGGQALLSSPHVPHLKKLHAAHHFMSEAMVARLEALPTQVDVSERQDDEDDWRFVALGE</sequence>
<organism evidence="1 2">
    <name type="scientific">Deinococcus radiotolerans</name>
    <dbReference type="NCBI Taxonomy" id="1309407"/>
    <lineage>
        <taxon>Bacteria</taxon>
        <taxon>Thermotogati</taxon>
        <taxon>Deinococcota</taxon>
        <taxon>Deinococci</taxon>
        <taxon>Deinococcales</taxon>
        <taxon>Deinococcaceae</taxon>
        <taxon>Deinococcus</taxon>
    </lineage>
</organism>
<accession>A0ABQ2FM99</accession>
<dbReference type="EMBL" id="BMPE01000005">
    <property type="protein sequence ID" value="GGL03093.1"/>
    <property type="molecule type" value="Genomic_DNA"/>
</dbReference>
<dbReference type="NCBIfam" id="NF038076">
    <property type="entry name" value="fam_STM4015"/>
    <property type="match status" value="1"/>
</dbReference>
<evidence type="ECO:0000313" key="1">
    <source>
        <dbReference type="EMBL" id="GGL03093.1"/>
    </source>
</evidence>
<dbReference type="Gene3D" id="3.80.10.10">
    <property type="entry name" value="Ribonuclease Inhibitor"/>
    <property type="match status" value="1"/>
</dbReference>
<gene>
    <name evidence="1" type="ORF">GCM10010844_22120</name>
</gene>